<evidence type="ECO:0000256" key="8">
    <source>
        <dbReference type="SAM" id="MobiDB-lite"/>
    </source>
</evidence>
<evidence type="ECO:0000313" key="11">
    <source>
        <dbReference type="EMBL" id="PRD47726.1"/>
    </source>
</evidence>
<feature type="region of interest" description="Disordered" evidence="8">
    <location>
        <begin position="207"/>
        <end position="227"/>
    </location>
</feature>
<gene>
    <name evidence="11" type="ORF">C5745_07345</name>
</gene>
<dbReference type="InterPro" id="IPR018691">
    <property type="entry name" value="DUF2188"/>
</dbReference>
<comment type="similarity">
    <text evidence="3">Belongs to the peptidase M50B family.</text>
</comment>
<accession>A0A2S9J4K2</accession>
<evidence type="ECO:0000256" key="1">
    <source>
        <dbReference type="ARBA" id="ARBA00001947"/>
    </source>
</evidence>
<evidence type="ECO:0000313" key="12">
    <source>
        <dbReference type="Proteomes" id="UP000239711"/>
    </source>
</evidence>
<dbReference type="EMBL" id="PVBQ01000005">
    <property type="protein sequence ID" value="PRD47726.1"/>
    <property type="molecule type" value="Genomic_DNA"/>
</dbReference>
<dbReference type="OrthoDB" id="849477at2"/>
<evidence type="ECO:0000256" key="3">
    <source>
        <dbReference type="ARBA" id="ARBA00007931"/>
    </source>
</evidence>
<evidence type="ECO:0000256" key="5">
    <source>
        <dbReference type="ARBA" id="ARBA00022989"/>
    </source>
</evidence>
<dbReference type="Pfam" id="PF02163">
    <property type="entry name" value="Peptidase_M50"/>
    <property type="match status" value="1"/>
</dbReference>
<sequence length="227" mass="26188">MFGIEDIPKFILAFFVLLPVISTIHEGGHVFFAWLMGGKNIRITIGTGKPVFRWGLVEVRQYYFWYGFCTFDNITRQRTIANILIFSGGVLFNLLAAIAVILLVEKDILEEGLFAYQFTYFSLYYIFFALIPIPFPDGGYSDGRIILDLIRGKENIIAPRVYYVRWDQDGNQWQVFDDHDELIANYEGKMEALNRANEIARNNRPSMVMSSKGGKEKEISNYPRIPL</sequence>
<feature type="domain" description="Peptidase M50" evidence="10">
    <location>
        <begin position="13"/>
        <end position="104"/>
    </location>
</feature>
<feature type="coiled-coil region" evidence="7">
    <location>
        <begin position="176"/>
        <end position="203"/>
    </location>
</feature>
<comment type="cofactor">
    <cofactor evidence="1">
        <name>Zn(2+)</name>
        <dbReference type="ChEBI" id="CHEBI:29105"/>
    </cofactor>
</comment>
<dbReference type="Proteomes" id="UP000239711">
    <property type="component" value="Unassembled WGS sequence"/>
</dbReference>
<keyword evidence="6 9" id="KW-0472">Membrane</keyword>
<reference evidence="11 12" key="1">
    <citation type="submission" date="2018-02" db="EMBL/GenBank/DDBJ databases">
        <title>The draft genome of Sphingobacterium sp. 5JN-11.</title>
        <authorList>
            <person name="Liu L."/>
            <person name="Li L."/>
            <person name="Liang L."/>
            <person name="Zhang X."/>
            <person name="Wang T."/>
        </authorList>
    </citation>
    <scope>NUCLEOTIDE SEQUENCE [LARGE SCALE GENOMIC DNA]</scope>
    <source>
        <strain evidence="11 12">5JN-11</strain>
    </source>
</reference>
<evidence type="ECO:0000256" key="2">
    <source>
        <dbReference type="ARBA" id="ARBA00004141"/>
    </source>
</evidence>
<evidence type="ECO:0000256" key="4">
    <source>
        <dbReference type="ARBA" id="ARBA00022692"/>
    </source>
</evidence>
<dbReference type="GO" id="GO:0016020">
    <property type="term" value="C:membrane"/>
    <property type="evidence" value="ECO:0007669"/>
    <property type="project" value="UniProtKB-SubCell"/>
</dbReference>
<comment type="subcellular location">
    <subcellularLocation>
        <location evidence="2">Membrane</location>
        <topology evidence="2">Multi-pass membrane protein</topology>
    </subcellularLocation>
</comment>
<keyword evidence="12" id="KW-1185">Reference proteome</keyword>
<feature type="transmembrane region" description="Helical" evidence="9">
    <location>
        <begin position="83"/>
        <end position="104"/>
    </location>
</feature>
<protein>
    <recommendedName>
        <fullName evidence="10">Peptidase M50 domain-containing protein</fullName>
    </recommendedName>
</protein>
<proteinExistence type="inferred from homology"/>
<name>A0A2S9J4K2_9SPHI</name>
<evidence type="ECO:0000256" key="9">
    <source>
        <dbReference type="SAM" id="Phobius"/>
    </source>
</evidence>
<feature type="transmembrane region" description="Helical" evidence="9">
    <location>
        <begin position="12"/>
        <end position="35"/>
    </location>
</feature>
<comment type="caution">
    <text evidence="11">The sequence shown here is derived from an EMBL/GenBank/DDBJ whole genome shotgun (WGS) entry which is preliminary data.</text>
</comment>
<evidence type="ECO:0000259" key="10">
    <source>
        <dbReference type="Pfam" id="PF02163"/>
    </source>
</evidence>
<dbReference type="InterPro" id="IPR008915">
    <property type="entry name" value="Peptidase_M50"/>
</dbReference>
<keyword evidence="5 9" id="KW-1133">Transmembrane helix</keyword>
<dbReference type="Pfam" id="PF09954">
    <property type="entry name" value="DUF2188"/>
    <property type="match status" value="1"/>
</dbReference>
<dbReference type="AlphaFoldDB" id="A0A2S9J4K2"/>
<dbReference type="RefSeq" id="WP_105716354.1">
    <property type="nucleotide sequence ID" value="NZ_PVBQ01000005.1"/>
</dbReference>
<keyword evidence="4 9" id="KW-0812">Transmembrane</keyword>
<feature type="transmembrane region" description="Helical" evidence="9">
    <location>
        <begin position="116"/>
        <end position="135"/>
    </location>
</feature>
<organism evidence="11 12">
    <name type="scientific">Sphingobacterium haloxyli</name>
    <dbReference type="NCBI Taxonomy" id="2100533"/>
    <lineage>
        <taxon>Bacteria</taxon>
        <taxon>Pseudomonadati</taxon>
        <taxon>Bacteroidota</taxon>
        <taxon>Sphingobacteriia</taxon>
        <taxon>Sphingobacteriales</taxon>
        <taxon>Sphingobacteriaceae</taxon>
        <taxon>Sphingobacterium</taxon>
    </lineage>
</organism>
<dbReference type="GO" id="GO:0006508">
    <property type="term" value="P:proteolysis"/>
    <property type="evidence" value="ECO:0007669"/>
    <property type="project" value="InterPro"/>
</dbReference>
<evidence type="ECO:0000256" key="6">
    <source>
        <dbReference type="ARBA" id="ARBA00023136"/>
    </source>
</evidence>
<evidence type="ECO:0000256" key="7">
    <source>
        <dbReference type="SAM" id="Coils"/>
    </source>
</evidence>
<keyword evidence="7" id="KW-0175">Coiled coil</keyword>